<proteinExistence type="predicted"/>
<organism evidence="2 3">
    <name type="scientific">Achlya hypogyna</name>
    <name type="common">Oomycete</name>
    <name type="synonym">Protoachlya hypogyna</name>
    <dbReference type="NCBI Taxonomy" id="1202772"/>
    <lineage>
        <taxon>Eukaryota</taxon>
        <taxon>Sar</taxon>
        <taxon>Stramenopiles</taxon>
        <taxon>Oomycota</taxon>
        <taxon>Saprolegniomycetes</taxon>
        <taxon>Saprolegniales</taxon>
        <taxon>Achlyaceae</taxon>
        <taxon>Achlya</taxon>
    </lineage>
</organism>
<accession>A0A1V9Z699</accession>
<evidence type="ECO:0000313" key="3">
    <source>
        <dbReference type="Proteomes" id="UP000243579"/>
    </source>
</evidence>
<keyword evidence="3" id="KW-1185">Reference proteome</keyword>
<keyword evidence="1" id="KW-0812">Transmembrane</keyword>
<keyword evidence="1" id="KW-1133">Transmembrane helix</keyword>
<feature type="transmembrane region" description="Helical" evidence="1">
    <location>
        <begin position="207"/>
        <end position="228"/>
    </location>
</feature>
<evidence type="ECO:0000313" key="2">
    <source>
        <dbReference type="EMBL" id="OQR93524.1"/>
    </source>
</evidence>
<protein>
    <submittedName>
        <fullName evidence="2">Uncharacterized protein</fullName>
    </submittedName>
</protein>
<evidence type="ECO:0000256" key="1">
    <source>
        <dbReference type="SAM" id="Phobius"/>
    </source>
</evidence>
<dbReference type="AlphaFoldDB" id="A0A1V9Z699"/>
<reference evidence="2 3" key="1">
    <citation type="journal article" date="2014" name="Genome Biol. Evol.">
        <title>The secreted proteins of Achlya hypogyna and Thraustotheca clavata identify the ancestral oomycete secretome and reveal gene acquisitions by horizontal gene transfer.</title>
        <authorList>
            <person name="Misner I."/>
            <person name="Blouin N."/>
            <person name="Leonard G."/>
            <person name="Richards T.A."/>
            <person name="Lane C.E."/>
        </authorList>
    </citation>
    <scope>NUCLEOTIDE SEQUENCE [LARGE SCALE GENOMIC DNA]</scope>
    <source>
        <strain evidence="2 3">ATCC 48635</strain>
    </source>
</reference>
<dbReference type="OrthoDB" id="79718at2759"/>
<keyword evidence="1" id="KW-0472">Membrane</keyword>
<name>A0A1V9Z699_ACHHY</name>
<dbReference type="Proteomes" id="UP000243579">
    <property type="component" value="Unassembled WGS sequence"/>
</dbReference>
<sequence>MKPPAGLWQRLRDALPARIPAPKALDTTGPNKLVESAKGYVATQTGKAASALPSRITQPKVVLKAAAPSKLLESAKGFVVAQTEKAASSAKNGVSILQQKATSKLQDARDHVASSTQYLKTSSQNKLRQAGTAVVDASRQTLERTGSSIIEVSKTTVQSAQDRVAKASAGAFGATTDAVRAGASTLQRRVVETVDPRETARKLRNQVLLLVFSGIFVYGFASAIPPAVSKYLIEKERLAEQHRHERSHESSS</sequence>
<comment type="caution">
    <text evidence="2">The sequence shown here is derived from an EMBL/GenBank/DDBJ whole genome shotgun (WGS) entry which is preliminary data.</text>
</comment>
<dbReference type="EMBL" id="JNBR01000404">
    <property type="protein sequence ID" value="OQR93524.1"/>
    <property type="molecule type" value="Genomic_DNA"/>
</dbReference>
<gene>
    <name evidence="2" type="ORF">ACHHYP_02464</name>
</gene>